<feature type="region of interest" description="Disordered" evidence="2">
    <location>
        <begin position="1"/>
        <end position="36"/>
    </location>
</feature>
<dbReference type="AlphaFoldDB" id="A0A6C0JQS3"/>
<protein>
    <recommendedName>
        <fullName evidence="3">DM2 domain-containing protein</fullName>
    </recommendedName>
</protein>
<feature type="compositionally biased region" description="Low complexity" evidence="2">
    <location>
        <begin position="1"/>
        <end position="20"/>
    </location>
</feature>
<dbReference type="Pfam" id="PF02201">
    <property type="entry name" value="SWIB"/>
    <property type="match status" value="1"/>
</dbReference>
<reference evidence="4" key="1">
    <citation type="journal article" date="2020" name="Nature">
        <title>Giant virus diversity and host interactions through global metagenomics.</title>
        <authorList>
            <person name="Schulz F."/>
            <person name="Roux S."/>
            <person name="Paez-Espino D."/>
            <person name="Jungbluth S."/>
            <person name="Walsh D.A."/>
            <person name="Denef V.J."/>
            <person name="McMahon K.D."/>
            <person name="Konstantinidis K.T."/>
            <person name="Eloe-Fadrosh E.A."/>
            <person name="Kyrpides N.C."/>
            <person name="Woyke T."/>
        </authorList>
    </citation>
    <scope>NUCLEOTIDE SEQUENCE</scope>
    <source>
        <strain evidence="4">GVMAG-S-1040241-154</strain>
    </source>
</reference>
<dbReference type="PANTHER" id="PTHR13844">
    <property type="entry name" value="SWI/SNF-RELATED MATRIX-ASSOCIATED ACTIN-DEPENDENT REGULATOR OF CHROMATIN SUBFAMILY D"/>
    <property type="match status" value="1"/>
</dbReference>
<dbReference type="InterPro" id="IPR036885">
    <property type="entry name" value="SWIB_MDM2_dom_sf"/>
</dbReference>
<name>A0A6C0JQS3_9ZZZZ</name>
<evidence type="ECO:0000256" key="2">
    <source>
        <dbReference type="SAM" id="MobiDB-lite"/>
    </source>
</evidence>
<evidence type="ECO:0000256" key="1">
    <source>
        <dbReference type="SAM" id="Coils"/>
    </source>
</evidence>
<dbReference type="InterPro" id="IPR019835">
    <property type="entry name" value="SWIB_domain"/>
</dbReference>
<feature type="coiled-coil region" evidence="1">
    <location>
        <begin position="66"/>
        <end position="114"/>
    </location>
</feature>
<dbReference type="InterPro" id="IPR003121">
    <property type="entry name" value="SWIB_MDM2_domain"/>
</dbReference>
<dbReference type="SUPFAM" id="SSF47592">
    <property type="entry name" value="SWIB/MDM2 domain"/>
    <property type="match status" value="1"/>
</dbReference>
<evidence type="ECO:0000313" key="4">
    <source>
        <dbReference type="EMBL" id="QHU07231.1"/>
    </source>
</evidence>
<evidence type="ECO:0000259" key="3">
    <source>
        <dbReference type="PROSITE" id="PS51925"/>
    </source>
</evidence>
<dbReference type="PROSITE" id="PS51925">
    <property type="entry name" value="SWIB_MDM2"/>
    <property type="match status" value="1"/>
</dbReference>
<keyword evidence="1" id="KW-0175">Coiled coil</keyword>
<dbReference type="Gene3D" id="1.10.245.10">
    <property type="entry name" value="SWIB/MDM2 domain"/>
    <property type="match status" value="1"/>
</dbReference>
<dbReference type="EMBL" id="MN740684">
    <property type="protein sequence ID" value="QHU07231.1"/>
    <property type="molecule type" value="Genomic_DNA"/>
</dbReference>
<organism evidence="4">
    <name type="scientific">viral metagenome</name>
    <dbReference type="NCBI Taxonomy" id="1070528"/>
    <lineage>
        <taxon>unclassified sequences</taxon>
        <taxon>metagenomes</taxon>
        <taxon>organismal metagenomes</taxon>
    </lineage>
</organism>
<sequence length="217" mass="24248">MTKATAKKTTTPAPAPVAAAPEKKPAAKGKKAEKVQPVVEEVKAVVETTDTTSTESTEKPLGDTLINDITDKISSVQLELKSIQQTLKLLVKEYDKQKKVIAKVQKKRDNAKKSPSGFAKPCKISDELCKFVGIPLGSEKSRTDITRYINAYVKEKNLNNPENRREFFPDDKLRAILNVKQDEKVTYFILQRLIAHHFPLSIHKQNALAAQQLAQKQ</sequence>
<dbReference type="CDD" id="cd10567">
    <property type="entry name" value="SWIB-MDM2_like"/>
    <property type="match status" value="1"/>
</dbReference>
<accession>A0A6C0JQS3</accession>
<feature type="compositionally biased region" description="Basic and acidic residues" evidence="2">
    <location>
        <begin position="21"/>
        <end position="36"/>
    </location>
</feature>
<feature type="domain" description="DM2" evidence="3">
    <location>
        <begin position="117"/>
        <end position="200"/>
    </location>
</feature>
<proteinExistence type="predicted"/>
<dbReference type="SMART" id="SM00151">
    <property type="entry name" value="SWIB"/>
    <property type="match status" value="1"/>
</dbReference>